<dbReference type="Pfam" id="PF06021">
    <property type="entry name" value="Gly_acyl_tr_N"/>
    <property type="match status" value="1"/>
</dbReference>
<dbReference type="PANTHER" id="PTHR15298:SF1">
    <property type="entry name" value="GLYCINE N-ACYLTRANSFERASE-LIKE PROTEIN"/>
    <property type="match status" value="1"/>
</dbReference>
<dbReference type="InterPro" id="IPR000182">
    <property type="entry name" value="GNAT_dom"/>
</dbReference>
<reference evidence="6" key="1">
    <citation type="submission" date="2025-08" db="UniProtKB">
        <authorList>
            <consortium name="RefSeq"/>
        </authorList>
    </citation>
    <scope>IDENTIFICATION</scope>
</reference>
<keyword evidence="5" id="KW-1185">Reference proteome</keyword>
<keyword evidence="2 3" id="KW-0012">Acyltransferase</keyword>
<name>A0ABM1KEA2_GEKJA</name>
<comment type="similarity">
    <text evidence="3">Belongs to the glycine N-acyltransferase family.</text>
</comment>
<feature type="domain" description="N-acetyltransferase" evidence="4">
    <location>
        <begin position="141"/>
        <end position="283"/>
    </location>
</feature>
<dbReference type="SUPFAM" id="SSF55729">
    <property type="entry name" value="Acyl-CoA N-acyltransferases (Nat)"/>
    <property type="match status" value="1"/>
</dbReference>
<evidence type="ECO:0000313" key="5">
    <source>
        <dbReference type="Proteomes" id="UP000694871"/>
    </source>
</evidence>
<dbReference type="InterPro" id="IPR016181">
    <property type="entry name" value="Acyl_CoA_acyltransferase"/>
</dbReference>
<dbReference type="InterPro" id="IPR010313">
    <property type="entry name" value="Glycine_N-acyltransferase"/>
</dbReference>
<dbReference type="PANTHER" id="PTHR15298">
    <property type="entry name" value="L-COA N-ACYLTRANSFERASE-RELATED"/>
    <property type="match status" value="1"/>
</dbReference>
<evidence type="ECO:0000256" key="1">
    <source>
        <dbReference type="ARBA" id="ARBA00022679"/>
    </source>
</evidence>
<dbReference type="InterPro" id="IPR013652">
    <property type="entry name" value="Glycine_N-acyltransferase_C"/>
</dbReference>
<evidence type="ECO:0000256" key="3">
    <source>
        <dbReference type="RuleBase" id="RU368002"/>
    </source>
</evidence>
<keyword evidence="1 3" id="KW-0808">Transferase</keyword>
<organism evidence="5 6">
    <name type="scientific">Gekko japonicus</name>
    <name type="common">Schlegel's Japanese gecko</name>
    <dbReference type="NCBI Taxonomy" id="146911"/>
    <lineage>
        <taxon>Eukaryota</taxon>
        <taxon>Metazoa</taxon>
        <taxon>Chordata</taxon>
        <taxon>Craniata</taxon>
        <taxon>Vertebrata</taxon>
        <taxon>Euteleostomi</taxon>
        <taxon>Lepidosauria</taxon>
        <taxon>Squamata</taxon>
        <taxon>Bifurcata</taxon>
        <taxon>Gekkota</taxon>
        <taxon>Gekkonidae</taxon>
        <taxon>Gekkoninae</taxon>
        <taxon>Gekko</taxon>
    </lineage>
</organism>
<proteinExistence type="inferred from homology"/>
<dbReference type="GeneID" id="107114946"/>
<dbReference type="PROSITE" id="PS51186">
    <property type="entry name" value="GNAT"/>
    <property type="match status" value="1"/>
</dbReference>
<gene>
    <name evidence="6" type="primary">LOC107114946</name>
</gene>
<dbReference type="RefSeq" id="XP_015272039.1">
    <property type="nucleotide sequence ID" value="XM_015416553.1"/>
</dbReference>
<dbReference type="Gene3D" id="3.40.630.30">
    <property type="match status" value="1"/>
</dbReference>
<evidence type="ECO:0000259" key="4">
    <source>
        <dbReference type="PROSITE" id="PS51186"/>
    </source>
</evidence>
<dbReference type="InterPro" id="IPR015938">
    <property type="entry name" value="Glycine_N-acyltransferase_N"/>
</dbReference>
<protein>
    <recommendedName>
        <fullName evidence="3">Glycine N-acyltransferase-like protein</fullName>
        <ecNumber evidence="3">2.3.1.-</ecNumber>
    </recommendedName>
</protein>
<dbReference type="Pfam" id="PF08444">
    <property type="entry name" value="Gly_acyl_tr_C"/>
    <property type="match status" value="1"/>
</dbReference>
<dbReference type="Proteomes" id="UP000694871">
    <property type="component" value="Unplaced"/>
</dbReference>
<accession>A0ABM1KEA2</accession>
<evidence type="ECO:0000313" key="6">
    <source>
        <dbReference type="RefSeq" id="XP_015272039.1"/>
    </source>
</evidence>
<dbReference type="EC" id="2.3.1.-" evidence="3"/>
<sequence length="283" mass="31651">MLILSCPSKLQLLEGILRKCLPQTLSVHGAVMHINRGNPAGHEVLVDSWPKFKAVLTRPCREVATDDSDFYTNMYAAFYHDRDAYRTILQDTDAVNWAQAFRIHGHQDGIYEVSQDAAAAKQVQISPSSYFTYLHPDPNKIHTRQLDPSLKFSTLNSSHVDLLNETWAYGGCEHSRGYLATLVHSFPSSCILDSNGRLISWSLLDPFGALAHGYTLPEHRGRGYLSIINKVLAMHVHASGYPIYGNVALDNVRMQNLNEHWGYQKLGALCHIILHTPKSSAVS</sequence>
<evidence type="ECO:0000256" key="2">
    <source>
        <dbReference type="ARBA" id="ARBA00023315"/>
    </source>
</evidence>